<keyword evidence="4" id="KW-0813">Transport</keyword>
<dbReference type="STRING" id="3750.A0A498IUY3"/>
<dbReference type="Proteomes" id="UP000290289">
    <property type="component" value="Chromosome 10"/>
</dbReference>
<evidence type="ECO:0000256" key="1">
    <source>
        <dbReference type="ARBA" id="ARBA00003456"/>
    </source>
</evidence>
<dbReference type="AlphaFoldDB" id="A0A498IUY3"/>
<dbReference type="InterPro" id="IPR000131">
    <property type="entry name" value="ATP_synth_F1_gsu"/>
</dbReference>
<proteinExistence type="inferred from homology"/>
<evidence type="ECO:0000256" key="11">
    <source>
        <dbReference type="ARBA" id="ARBA00023136"/>
    </source>
</evidence>
<dbReference type="GO" id="GO:0046933">
    <property type="term" value="F:proton-transporting ATP synthase activity, rotational mechanism"/>
    <property type="evidence" value="ECO:0007669"/>
    <property type="project" value="InterPro"/>
</dbReference>
<dbReference type="CDD" id="cd12151">
    <property type="entry name" value="F1-ATPase_gamma"/>
    <property type="match status" value="1"/>
</dbReference>
<keyword evidence="10" id="KW-0793">Thylakoid</keyword>
<dbReference type="GO" id="GO:0045259">
    <property type="term" value="C:proton-transporting ATP synthase complex"/>
    <property type="evidence" value="ECO:0007669"/>
    <property type="project" value="UniProtKB-KW"/>
</dbReference>
<dbReference type="Gene3D" id="3.40.1380.10">
    <property type="match status" value="1"/>
</dbReference>
<comment type="caution">
    <text evidence="15">The sequence shown here is derived from an EMBL/GenBank/DDBJ whole genome shotgun (WGS) entry which is preliminary data.</text>
</comment>
<dbReference type="FunFam" id="3.40.1380.10:FF:000004">
    <property type="entry name" value="ATP synthase gamma chain, chloroplastic"/>
    <property type="match status" value="1"/>
</dbReference>
<dbReference type="PANTHER" id="PTHR11693:SF42">
    <property type="entry name" value="ATP SYNTHASE GAMMA CHAIN 1, CHLOROPLASTIC"/>
    <property type="match status" value="1"/>
</dbReference>
<dbReference type="NCBIfam" id="NF004145">
    <property type="entry name" value="PRK05621.1-2"/>
    <property type="match status" value="1"/>
</dbReference>
<dbReference type="PANTHER" id="PTHR11693">
    <property type="entry name" value="ATP SYNTHASE GAMMA CHAIN"/>
    <property type="match status" value="1"/>
</dbReference>
<dbReference type="InterPro" id="IPR035968">
    <property type="entry name" value="ATP_synth_F1_ATPase_gsu"/>
</dbReference>
<dbReference type="EMBL" id="RDQH01000336">
    <property type="protein sequence ID" value="RXH85924.1"/>
    <property type="molecule type" value="Genomic_DNA"/>
</dbReference>
<evidence type="ECO:0000256" key="7">
    <source>
        <dbReference type="ARBA" id="ARBA00022781"/>
    </source>
</evidence>
<keyword evidence="14" id="KW-0066">ATP synthesis</keyword>
<comment type="similarity">
    <text evidence="3">Belongs to the ATPase gamma chain family.</text>
</comment>
<comment type="function">
    <text evidence="1">Produces ATP from ADP in the presence of a proton gradient across the membrane. The gamma chain is believed to be important in regulating ATPase activity and the flow of protons through the CF(0) complex.</text>
</comment>
<keyword evidence="5" id="KW-0150">Chloroplast</keyword>
<organism evidence="15 16">
    <name type="scientific">Malus domestica</name>
    <name type="common">Apple</name>
    <name type="synonym">Pyrus malus</name>
    <dbReference type="NCBI Taxonomy" id="3750"/>
    <lineage>
        <taxon>Eukaryota</taxon>
        <taxon>Viridiplantae</taxon>
        <taxon>Streptophyta</taxon>
        <taxon>Embryophyta</taxon>
        <taxon>Tracheophyta</taxon>
        <taxon>Spermatophyta</taxon>
        <taxon>Magnoliopsida</taxon>
        <taxon>eudicotyledons</taxon>
        <taxon>Gunneridae</taxon>
        <taxon>Pentapetalae</taxon>
        <taxon>rosids</taxon>
        <taxon>fabids</taxon>
        <taxon>Rosales</taxon>
        <taxon>Rosaceae</taxon>
        <taxon>Amygdaloideae</taxon>
        <taxon>Maleae</taxon>
        <taxon>Malus</taxon>
    </lineage>
</organism>
<dbReference type="GO" id="GO:0030234">
    <property type="term" value="F:enzyme regulator activity"/>
    <property type="evidence" value="ECO:0007669"/>
    <property type="project" value="UniProtKB-ARBA"/>
</dbReference>
<comment type="subcellular location">
    <subcellularLocation>
        <location evidence="2">Plastid</location>
        <location evidence="2">Chloroplast thylakoid membrane</location>
        <topology evidence="2">Peripheral membrane protein</topology>
    </subcellularLocation>
</comment>
<evidence type="ECO:0000256" key="4">
    <source>
        <dbReference type="ARBA" id="ARBA00022448"/>
    </source>
</evidence>
<evidence type="ECO:0000256" key="12">
    <source>
        <dbReference type="ARBA" id="ARBA00023157"/>
    </source>
</evidence>
<dbReference type="HAMAP" id="MF_00815">
    <property type="entry name" value="ATP_synth_gamma_bact"/>
    <property type="match status" value="1"/>
</dbReference>
<dbReference type="FunFam" id="1.10.287.80:FF:000004">
    <property type="entry name" value="ATP synthase gamma chain, chloroplastic"/>
    <property type="match status" value="1"/>
</dbReference>
<evidence type="ECO:0000256" key="2">
    <source>
        <dbReference type="ARBA" id="ARBA00004525"/>
    </source>
</evidence>
<evidence type="ECO:0000256" key="9">
    <source>
        <dbReference type="ARBA" id="ARBA00023065"/>
    </source>
</evidence>
<dbReference type="InterPro" id="IPR023632">
    <property type="entry name" value="ATP_synth_F1_gsu_CS"/>
</dbReference>
<dbReference type="SUPFAM" id="SSF52943">
    <property type="entry name" value="ATP synthase (F1-ATPase), gamma subunit"/>
    <property type="match status" value="1"/>
</dbReference>
<evidence type="ECO:0000256" key="13">
    <source>
        <dbReference type="ARBA" id="ARBA00023196"/>
    </source>
</evidence>
<evidence type="ECO:0000313" key="16">
    <source>
        <dbReference type="Proteomes" id="UP000290289"/>
    </source>
</evidence>
<protein>
    <recommendedName>
        <fullName evidence="17">ATP synthase gamma chain</fullName>
    </recommendedName>
</protein>
<reference evidence="15 16" key="1">
    <citation type="submission" date="2018-10" db="EMBL/GenBank/DDBJ databases">
        <title>A high-quality apple genome assembly.</title>
        <authorList>
            <person name="Hu J."/>
        </authorList>
    </citation>
    <scope>NUCLEOTIDE SEQUENCE [LARGE SCALE GENOMIC DNA]</scope>
    <source>
        <strain evidence="16">cv. HFTH1</strain>
        <tissue evidence="15">Young leaf</tissue>
    </source>
</reference>
<keyword evidence="6" id="KW-0934">Plastid</keyword>
<dbReference type="Gene3D" id="1.10.287.80">
    <property type="entry name" value="ATP synthase, gamma subunit, helix hairpin domain"/>
    <property type="match status" value="2"/>
</dbReference>
<keyword evidence="8" id="KW-0809">Transit peptide</keyword>
<evidence type="ECO:0000313" key="15">
    <source>
        <dbReference type="EMBL" id="RXH85924.1"/>
    </source>
</evidence>
<evidence type="ECO:0000256" key="8">
    <source>
        <dbReference type="ARBA" id="ARBA00022946"/>
    </source>
</evidence>
<accession>A0A498IUY3</accession>
<keyword evidence="12" id="KW-1015">Disulfide bond</keyword>
<evidence type="ECO:0000256" key="3">
    <source>
        <dbReference type="ARBA" id="ARBA00007681"/>
    </source>
</evidence>
<dbReference type="FunFam" id="1.10.287.80:FF:000003">
    <property type="entry name" value="ATP synthase gamma chain, chloroplastic"/>
    <property type="match status" value="1"/>
</dbReference>
<keyword evidence="9" id="KW-0406">Ion transport</keyword>
<evidence type="ECO:0000256" key="6">
    <source>
        <dbReference type="ARBA" id="ARBA00022640"/>
    </source>
</evidence>
<evidence type="ECO:0008006" key="17">
    <source>
        <dbReference type="Google" id="ProtNLM"/>
    </source>
</evidence>
<dbReference type="GO" id="GO:0009535">
    <property type="term" value="C:chloroplast thylakoid membrane"/>
    <property type="evidence" value="ECO:0007669"/>
    <property type="project" value="UniProtKB-SubCell"/>
</dbReference>
<keyword evidence="13" id="KW-0139">CF(1)</keyword>
<dbReference type="NCBIfam" id="TIGR01146">
    <property type="entry name" value="ATPsyn_F1gamma"/>
    <property type="match status" value="1"/>
</dbReference>
<sequence length="451" mass="49830">MSAPNDHQQSKSLSQNLIQKLPLPPLIPPLFATIHLKSYTHEDKDFFTNQASHCRPSFFFPVPPFRASKTPLQLGTTMSCSNLTMWASSKPSLSDASALSCRSFIAPLQLPSQNSLPASRSSSVTPVQCGLRELRERISSVKNTQKITEAMKLVAAAKVRRAQEAVVNGRPFSETLVEVLYNINEQLQVEDIDAPLTKVRPVKKVALVVITGDRGLCGGFNNMIIKKAERRIAELKALGLEFTIISVGKKGNSYFLRRPYIPVDKFLEGTNLPTAKEAQAIADDVFSLFVSEEVDKVELLYTKFVSLVKSDPVIHTLLPLSPKGEICDINGVCVDAVDDEFFRLTTKEGKLTVERDVIKTQTVDFTPVLQFEQDPVQILDALLPLYLNSQILRALQESLASELAARMTAMSNATDNAVELKKTLSQTYNRQRQAKITGEILEIVSGANALV</sequence>
<keyword evidence="7" id="KW-0375">Hydrogen ion transport</keyword>
<keyword evidence="11" id="KW-0472">Membrane</keyword>
<gene>
    <name evidence="15" type="ORF">DVH24_016977</name>
</gene>
<keyword evidence="16" id="KW-1185">Reference proteome</keyword>
<evidence type="ECO:0000256" key="5">
    <source>
        <dbReference type="ARBA" id="ARBA00022528"/>
    </source>
</evidence>
<dbReference type="PROSITE" id="PS00153">
    <property type="entry name" value="ATPASE_GAMMA"/>
    <property type="match status" value="1"/>
</dbReference>
<dbReference type="Pfam" id="PF00231">
    <property type="entry name" value="ATP-synt"/>
    <property type="match status" value="1"/>
</dbReference>
<evidence type="ECO:0000256" key="14">
    <source>
        <dbReference type="ARBA" id="ARBA00023310"/>
    </source>
</evidence>
<evidence type="ECO:0000256" key="10">
    <source>
        <dbReference type="ARBA" id="ARBA00023078"/>
    </source>
</evidence>
<dbReference type="PRINTS" id="PR00126">
    <property type="entry name" value="ATPASEGAMMA"/>
</dbReference>
<name>A0A498IUY3_MALDO</name>